<reference evidence="1 2" key="1">
    <citation type="submission" date="2014-04" db="EMBL/GenBank/DDBJ databases">
        <authorList>
            <consortium name="DOE Joint Genome Institute"/>
            <person name="Kuo A."/>
            <person name="Kohler A."/>
            <person name="Nagy L.G."/>
            <person name="Floudas D."/>
            <person name="Copeland A."/>
            <person name="Barry K.W."/>
            <person name="Cichocki N."/>
            <person name="Veneault-Fourrey C."/>
            <person name="LaButti K."/>
            <person name="Lindquist E.A."/>
            <person name="Lipzen A."/>
            <person name="Lundell T."/>
            <person name="Morin E."/>
            <person name="Murat C."/>
            <person name="Sun H."/>
            <person name="Tunlid A."/>
            <person name="Henrissat B."/>
            <person name="Grigoriev I.V."/>
            <person name="Hibbett D.S."/>
            <person name="Martin F."/>
            <person name="Nordberg H.P."/>
            <person name="Cantor M.N."/>
            <person name="Hua S.X."/>
        </authorList>
    </citation>
    <scope>NUCLEOTIDE SEQUENCE [LARGE SCALE GENOMIC DNA]</scope>
    <source>
        <strain evidence="1 2">LaAM-08-1</strain>
    </source>
</reference>
<feature type="non-terminal residue" evidence="1">
    <location>
        <position position="64"/>
    </location>
</feature>
<name>A0A0C9X5X8_9AGAR</name>
<proteinExistence type="predicted"/>
<evidence type="ECO:0000313" key="1">
    <source>
        <dbReference type="EMBL" id="KIJ93021.1"/>
    </source>
</evidence>
<gene>
    <name evidence="1" type="ORF">K443DRAFT_41414</name>
</gene>
<protein>
    <submittedName>
        <fullName evidence="1">Uncharacterized protein</fullName>
    </submittedName>
</protein>
<dbReference type="OrthoDB" id="3101151at2759"/>
<dbReference type="Proteomes" id="UP000054477">
    <property type="component" value="Unassembled WGS sequence"/>
</dbReference>
<reference evidence="2" key="2">
    <citation type="submission" date="2015-01" db="EMBL/GenBank/DDBJ databases">
        <title>Evolutionary Origins and Diversification of the Mycorrhizal Mutualists.</title>
        <authorList>
            <consortium name="DOE Joint Genome Institute"/>
            <consortium name="Mycorrhizal Genomics Consortium"/>
            <person name="Kohler A."/>
            <person name="Kuo A."/>
            <person name="Nagy L.G."/>
            <person name="Floudas D."/>
            <person name="Copeland A."/>
            <person name="Barry K.W."/>
            <person name="Cichocki N."/>
            <person name="Veneault-Fourrey C."/>
            <person name="LaButti K."/>
            <person name="Lindquist E.A."/>
            <person name="Lipzen A."/>
            <person name="Lundell T."/>
            <person name="Morin E."/>
            <person name="Murat C."/>
            <person name="Riley R."/>
            <person name="Ohm R."/>
            <person name="Sun H."/>
            <person name="Tunlid A."/>
            <person name="Henrissat B."/>
            <person name="Grigoriev I.V."/>
            <person name="Hibbett D.S."/>
            <person name="Martin F."/>
        </authorList>
    </citation>
    <scope>NUCLEOTIDE SEQUENCE [LARGE SCALE GENOMIC DNA]</scope>
    <source>
        <strain evidence="2">LaAM-08-1</strain>
    </source>
</reference>
<keyword evidence="2" id="KW-1185">Reference proteome</keyword>
<accession>A0A0C9X5X8</accession>
<sequence>SPCLSRSPKVIITKEVQTNFLQAEGFNSDILHTQASKLVQTNFLWAMGFNSDILCTRAGKLTQT</sequence>
<dbReference type="HOGENOM" id="CLU_2873855_0_0_1"/>
<organism evidence="1 2">
    <name type="scientific">Laccaria amethystina LaAM-08-1</name>
    <dbReference type="NCBI Taxonomy" id="1095629"/>
    <lineage>
        <taxon>Eukaryota</taxon>
        <taxon>Fungi</taxon>
        <taxon>Dikarya</taxon>
        <taxon>Basidiomycota</taxon>
        <taxon>Agaricomycotina</taxon>
        <taxon>Agaricomycetes</taxon>
        <taxon>Agaricomycetidae</taxon>
        <taxon>Agaricales</taxon>
        <taxon>Agaricineae</taxon>
        <taxon>Hydnangiaceae</taxon>
        <taxon>Laccaria</taxon>
    </lineage>
</organism>
<evidence type="ECO:0000313" key="2">
    <source>
        <dbReference type="Proteomes" id="UP000054477"/>
    </source>
</evidence>
<feature type="non-terminal residue" evidence="1">
    <location>
        <position position="1"/>
    </location>
</feature>
<dbReference type="EMBL" id="KN838870">
    <property type="protein sequence ID" value="KIJ93021.1"/>
    <property type="molecule type" value="Genomic_DNA"/>
</dbReference>
<dbReference type="AlphaFoldDB" id="A0A0C9X5X8"/>